<dbReference type="HAMAP" id="MF_00775">
    <property type="entry name" value="UPF0311"/>
    <property type="match status" value="1"/>
</dbReference>
<comment type="caution">
    <text evidence="2">The sequence shown here is derived from an EMBL/GenBank/DDBJ whole genome shotgun (WGS) entry which is preliminary data.</text>
</comment>
<organism evidence="2 3">
    <name type="scientific">Bradyrhizobium denitrificans</name>
    <dbReference type="NCBI Taxonomy" id="2734912"/>
    <lineage>
        <taxon>Bacteria</taxon>
        <taxon>Pseudomonadati</taxon>
        <taxon>Pseudomonadota</taxon>
        <taxon>Alphaproteobacteria</taxon>
        <taxon>Hyphomicrobiales</taxon>
        <taxon>Nitrobacteraceae</taxon>
        <taxon>Bradyrhizobium</taxon>
    </lineage>
</organism>
<evidence type="ECO:0000256" key="1">
    <source>
        <dbReference type="HAMAP-Rule" id="MF_00775"/>
    </source>
</evidence>
<sequence>MTAPVLDTKYVFTLTVMVGDVTSAGETGVGVRRIIPIHGGEVKGPGLSGEGVSGRICNLGADFQVIRPNELIDLEAKYALETDDGATIYVENRGIRFGPVDLLQKLKRGEPVDPKLIYFRTQPRFETGHDKYRWLMEHIFVGSAARHPDRVIVDVHVVL</sequence>
<proteinExistence type="inferred from homology"/>
<accession>A0ABS5G8L0</accession>
<dbReference type="Proteomes" id="UP001314635">
    <property type="component" value="Unassembled WGS sequence"/>
</dbReference>
<protein>
    <recommendedName>
        <fullName evidence="1">UPF0311 protein JQ619_18020</fullName>
    </recommendedName>
</protein>
<name>A0ABS5G8L0_9BRAD</name>
<dbReference type="EMBL" id="JAFCLK010000016">
    <property type="protein sequence ID" value="MBR1137668.1"/>
    <property type="molecule type" value="Genomic_DNA"/>
</dbReference>
<keyword evidence="3" id="KW-1185">Reference proteome</keyword>
<dbReference type="PANTHER" id="PTHR37315:SF1">
    <property type="entry name" value="UPF0311 PROTEIN BLR7842"/>
    <property type="match status" value="1"/>
</dbReference>
<dbReference type="InterPro" id="IPR020915">
    <property type="entry name" value="UPF0311"/>
</dbReference>
<gene>
    <name evidence="2" type="ORF">JQ619_18020</name>
</gene>
<dbReference type="PANTHER" id="PTHR37315">
    <property type="entry name" value="UPF0311 PROTEIN BLR7842"/>
    <property type="match status" value="1"/>
</dbReference>
<dbReference type="Pfam" id="PF11578">
    <property type="entry name" value="DUF3237"/>
    <property type="match status" value="1"/>
</dbReference>
<dbReference type="RefSeq" id="WP_172236990.1">
    <property type="nucleotide sequence ID" value="NZ_JABFDP010000013.1"/>
</dbReference>
<comment type="similarity">
    <text evidence="1">Belongs to the UPF0311 family.</text>
</comment>
<evidence type="ECO:0000313" key="3">
    <source>
        <dbReference type="Proteomes" id="UP001314635"/>
    </source>
</evidence>
<dbReference type="Gene3D" id="2.40.160.20">
    <property type="match status" value="1"/>
</dbReference>
<evidence type="ECO:0000313" key="2">
    <source>
        <dbReference type="EMBL" id="MBR1137668.1"/>
    </source>
</evidence>
<dbReference type="NCBIfam" id="NF002045">
    <property type="entry name" value="PRK00872.1-1"/>
    <property type="match status" value="1"/>
</dbReference>
<reference evidence="3" key="1">
    <citation type="journal article" date="2021" name="ISME J.">
        <title>Evolutionary origin and ecological implication of a unique nif island in free-living Bradyrhizobium lineages.</title>
        <authorList>
            <person name="Tao J."/>
        </authorList>
    </citation>
    <scope>NUCLEOTIDE SEQUENCE [LARGE SCALE GENOMIC DNA]</scope>
    <source>
        <strain evidence="3">SZCCT0094</strain>
    </source>
</reference>